<comment type="caution">
    <text evidence="1">The sequence shown here is derived from an EMBL/GenBank/DDBJ whole genome shotgun (WGS) entry which is preliminary data.</text>
</comment>
<organism evidence="1 2">
    <name type="scientific">Manihot esculenta</name>
    <name type="common">Cassava</name>
    <name type="synonym">Jatropha manihot</name>
    <dbReference type="NCBI Taxonomy" id="3983"/>
    <lineage>
        <taxon>Eukaryota</taxon>
        <taxon>Viridiplantae</taxon>
        <taxon>Streptophyta</taxon>
        <taxon>Embryophyta</taxon>
        <taxon>Tracheophyta</taxon>
        <taxon>Spermatophyta</taxon>
        <taxon>Magnoliopsida</taxon>
        <taxon>eudicotyledons</taxon>
        <taxon>Gunneridae</taxon>
        <taxon>Pentapetalae</taxon>
        <taxon>rosids</taxon>
        <taxon>fabids</taxon>
        <taxon>Malpighiales</taxon>
        <taxon>Euphorbiaceae</taxon>
        <taxon>Crotonoideae</taxon>
        <taxon>Manihoteae</taxon>
        <taxon>Manihot</taxon>
    </lineage>
</organism>
<reference evidence="2" key="1">
    <citation type="journal article" date="2016" name="Nat. Biotechnol.">
        <title>Sequencing wild and cultivated cassava and related species reveals extensive interspecific hybridization and genetic diversity.</title>
        <authorList>
            <person name="Bredeson J.V."/>
            <person name="Lyons J.B."/>
            <person name="Prochnik S.E."/>
            <person name="Wu G.A."/>
            <person name="Ha C.M."/>
            <person name="Edsinger-Gonzales E."/>
            <person name="Grimwood J."/>
            <person name="Schmutz J."/>
            <person name="Rabbi I.Y."/>
            <person name="Egesi C."/>
            <person name="Nauluvula P."/>
            <person name="Lebot V."/>
            <person name="Ndunguru J."/>
            <person name="Mkamilo G."/>
            <person name="Bart R.S."/>
            <person name="Setter T.L."/>
            <person name="Gleadow R.M."/>
            <person name="Kulakow P."/>
            <person name="Ferguson M.E."/>
            <person name="Rounsley S."/>
            <person name="Rokhsar D.S."/>
        </authorList>
    </citation>
    <scope>NUCLEOTIDE SEQUENCE [LARGE SCALE GENOMIC DNA]</scope>
    <source>
        <strain evidence="2">cv. AM560-2</strain>
    </source>
</reference>
<name>A0ACB7GV12_MANES</name>
<dbReference type="Proteomes" id="UP000091857">
    <property type="component" value="Chromosome 11"/>
</dbReference>
<sequence>MKNKILTSSVISTLEDVSARLLHIFLSKSDTIGMESSVLAVQQGNQGQRENCKGQMKKFRCSYYDKKDRTWNACWALHGRSPRPNQTNNTGKLAAHLAQSNEESLFPQPTNKSQELDSITLTGEDYK</sequence>
<proteinExistence type="predicted"/>
<keyword evidence="2" id="KW-1185">Reference proteome</keyword>
<evidence type="ECO:0000313" key="1">
    <source>
        <dbReference type="EMBL" id="KAG8643749.1"/>
    </source>
</evidence>
<protein>
    <submittedName>
        <fullName evidence="1">Uncharacterized protein</fullName>
    </submittedName>
</protein>
<dbReference type="EMBL" id="CM004397">
    <property type="protein sequence ID" value="KAG8643749.1"/>
    <property type="molecule type" value="Genomic_DNA"/>
</dbReference>
<evidence type="ECO:0000313" key="2">
    <source>
        <dbReference type="Proteomes" id="UP000091857"/>
    </source>
</evidence>
<gene>
    <name evidence="1" type="ORF">MANES_11G064251v8</name>
</gene>
<accession>A0ACB7GV12</accession>